<feature type="compositionally biased region" description="Pro residues" evidence="2">
    <location>
        <begin position="127"/>
        <end position="138"/>
    </location>
</feature>
<dbReference type="InterPro" id="IPR050365">
    <property type="entry name" value="TIM50"/>
</dbReference>
<dbReference type="SMART" id="SM00577">
    <property type="entry name" value="CPDc"/>
    <property type="match status" value="1"/>
</dbReference>
<proteinExistence type="inferred from homology"/>
<keyword evidence="1" id="KW-0813">Transport</keyword>
<organism evidence="4 5">
    <name type="scientific">Paxillus rubicundulus Ve08.2h10</name>
    <dbReference type="NCBI Taxonomy" id="930991"/>
    <lineage>
        <taxon>Eukaryota</taxon>
        <taxon>Fungi</taxon>
        <taxon>Dikarya</taxon>
        <taxon>Basidiomycota</taxon>
        <taxon>Agaricomycotina</taxon>
        <taxon>Agaricomycetes</taxon>
        <taxon>Agaricomycetidae</taxon>
        <taxon>Boletales</taxon>
        <taxon>Paxilineae</taxon>
        <taxon>Paxillaceae</taxon>
        <taxon>Paxillus</taxon>
    </lineage>
</organism>
<dbReference type="HOGENOM" id="CLU_018875_2_1_1"/>
<dbReference type="PANTHER" id="PTHR12210">
    <property type="entry name" value="DULLARD PROTEIN PHOSPHATASE"/>
    <property type="match status" value="1"/>
</dbReference>
<dbReference type="GO" id="GO:0005744">
    <property type="term" value="C:TIM23 mitochondrial import inner membrane translocase complex"/>
    <property type="evidence" value="ECO:0007669"/>
    <property type="project" value="UniProtKB-UniRule"/>
</dbReference>
<dbReference type="EMBL" id="KN826585">
    <property type="protein sequence ID" value="KIK78453.1"/>
    <property type="molecule type" value="Genomic_DNA"/>
</dbReference>
<keyword evidence="1" id="KW-0653">Protein transport</keyword>
<evidence type="ECO:0000313" key="5">
    <source>
        <dbReference type="Proteomes" id="UP000054538"/>
    </source>
</evidence>
<evidence type="ECO:0000313" key="4">
    <source>
        <dbReference type="EMBL" id="KIK78453.1"/>
    </source>
</evidence>
<dbReference type="STRING" id="930991.A0A0D0CSY2"/>
<comment type="subcellular location">
    <subcellularLocation>
        <location evidence="1">Mitochondrion inner membrane</location>
        <topology evidence="1">Single-pass membrane protein</topology>
    </subcellularLocation>
</comment>
<dbReference type="InterPro" id="IPR023214">
    <property type="entry name" value="HAD_sf"/>
</dbReference>
<evidence type="ECO:0000259" key="3">
    <source>
        <dbReference type="PROSITE" id="PS50969"/>
    </source>
</evidence>
<reference evidence="4 5" key="1">
    <citation type="submission" date="2014-04" db="EMBL/GenBank/DDBJ databases">
        <authorList>
            <consortium name="DOE Joint Genome Institute"/>
            <person name="Kuo A."/>
            <person name="Kohler A."/>
            <person name="Jargeat P."/>
            <person name="Nagy L.G."/>
            <person name="Floudas D."/>
            <person name="Copeland A."/>
            <person name="Barry K.W."/>
            <person name="Cichocki N."/>
            <person name="Veneault-Fourrey C."/>
            <person name="LaButti K."/>
            <person name="Lindquist E.A."/>
            <person name="Lipzen A."/>
            <person name="Lundell T."/>
            <person name="Morin E."/>
            <person name="Murat C."/>
            <person name="Sun H."/>
            <person name="Tunlid A."/>
            <person name="Henrissat B."/>
            <person name="Grigoriev I.V."/>
            <person name="Hibbett D.S."/>
            <person name="Martin F."/>
            <person name="Nordberg H.P."/>
            <person name="Cantor M.N."/>
            <person name="Hua S.X."/>
        </authorList>
    </citation>
    <scope>NUCLEOTIDE SEQUENCE [LARGE SCALE GENOMIC DNA]</scope>
    <source>
        <strain evidence="4 5">Ve08.2h10</strain>
    </source>
</reference>
<feature type="region of interest" description="Disordered" evidence="2">
    <location>
        <begin position="64"/>
        <end position="92"/>
    </location>
</feature>
<feature type="region of interest" description="Disordered" evidence="2">
    <location>
        <begin position="1"/>
        <end position="42"/>
    </location>
</feature>
<feature type="region of interest" description="Disordered" evidence="2">
    <location>
        <begin position="118"/>
        <end position="142"/>
    </location>
</feature>
<protein>
    <recommendedName>
        <fullName evidence="1">Mitochondrial import inner membrane translocase subunit TIM50</fullName>
    </recommendedName>
</protein>
<keyword evidence="1" id="KW-0811">Translocation</keyword>
<evidence type="ECO:0000256" key="1">
    <source>
        <dbReference type="RuleBase" id="RU365079"/>
    </source>
</evidence>
<feature type="compositionally biased region" description="Basic and acidic residues" evidence="2">
    <location>
        <begin position="18"/>
        <end position="36"/>
    </location>
</feature>
<dbReference type="SUPFAM" id="SSF56784">
    <property type="entry name" value="HAD-like"/>
    <property type="match status" value="1"/>
</dbReference>
<dbReference type="OrthoDB" id="1711508at2759"/>
<dbReference type="GO" id="GO:0015031">
    <property type="term" value="P:protein transport"/>
    <property type="evidence" value="ECO:0007669"/>
    <property type="project" value="UniProtKB-KW"/>
</dbReference>
<evidence type="ECO:0000256" key="2">
    <source>
        <dbReference type="SAM" id="MobiDB-lite"/>
    </source>
</evidence>
<dbReference type="PROSITE" id="PS50969">
    <property type="entry name" value="FCP1"/>
    <property type="match status" value="1"/>
</dbReference>
<dbReference type="Proteomes" id="UP000054538">
    <property type="component" value="Unassembled WGS sequence"/>
</dbReference>
<keyword evidence="1" id="KW-0809">Transit peptide</keyword>
<accession>A0A0D0CSY2</accession>
<name>A0A0D0CSY2_9AGAM</name>
<reference evidence="5" key="2">
    <citation type="submission" date="2015-01" db="EMBL/GenBank/DDBJ databases">
        <title>Evolutionary Origins and Diversification of the Mycorrhizal Mutualists.</title>
        <authorList>
            <consortium name="DOE Joint Genome Institute"/>
            <consortium name="Mycorrhizal Genomics Consortium"/>
            <person name="Kohler A."/>
            <person name="Kuo A."/>
            <person name="Nagy L.G."/>
            <person name="Floudas D."/>
            <person name="Copeland A."/>
            <person name="Barry K.W."/>
            <person name="Cichocki N."/>
            <person name="Veneault-Fourrey C."/>
            <person name="LaButti K."/>
            <person name="Lindquist E.A."/>
            <person name="Lipzen A."/>
            <person name="Lundell T."/>
            <person name="Morin E."/>
            <person name="Murat C."/>
            <person name="Riley R."/>
            <person name="Ohm R."/>
            <person name="Sun H."/>
            <person name="Tunlid A."/>
            <person name="Henrissat B."/>
            <person name="Grigoriev I.V."/>
            <person name="Hibbett D.S."/>
            <person name="Martin F."/>
        </authorList>
    </citation>
    <scope>NUCLEOTIDE SEQUENCE [LARGE SCALE GENOMIC DNA]</scope>
    <source>
        <strain evidence="5">Ve08.2h10</strain>
    </source>
</reference>
<comment type="function">
    <text evidence="1">Essential component of the TIM23 complex, a complex that mediates the translocation of transit peptide-containing proteins across the mitochondrial inner membrane.</text>
</comment>
<comment type="similarity">
    <text evidence="1">Belongs to the TIM50 family.</text>
</comment>
<feature type="domain" description="FCP1 homology" evidence="3">
    <location>
        <begin position="155"/>
        <end position="349"/>
    </location>
</feature>
<gene>
    <name evidence="4" type="ORF">PAXRUDRAFT_325246</name>
</gene>
<dbReference type="Pfam" id="PF03031">
    <property type="entry name" value="NIF"/>
    <property type="match status" value="1"/>
</dbReference>
<dbReference type="Gene3D" id="3.40.50.1000">
    <property type="entry name" value="HAD superfamily/HAD-like"/>
    <property type="match status" value="1"/>
</dbReference>
<dbReference type="InterPro" id="IPR004274">
    <property type="entry name" value="FCP1_dom"/>
</dbReference>
<sequence length="549" mass="60295">MGDHRRGRGNSSGHGQLRRRDGYSYHGGAEREDHNSSHYASQYDGAAYGTSYNYWQDGYNEDRRSRYSDSTYSGQYHGSRASSPTPGQYPWHQHYSTLQTPSETMTFLVPPTFCPNSPLAGPSIPETAPPPPDPPKPDPAYLSLSQEPSIIIQEPSSSRKLLVLDLNGTLLIRSQHSAARFHTSSGQRVRAVQPRPYMPSFREYLFAPETKAWLDTMVWSSAQPHSVDDMVDRVFGSYKGDLRAVWTRRSLGLSAEEYRRKTLTTKDLTKPWKLLALGVSPEEYKEQPPASPPAESESQIIHSALTTLLLDDSPHKALLQPYNHICIPEYDSARRQADLLSIVAMRQPKESKQSKKRKLHNEVEAVDCIDLASPHLDAVSDSPSSARPASPDLAAKEPFDVTLLAVIGIIDAVKFQSNVAGWVRGGGLWVAQEKSAEVGTAEDVEELSVGSTSPTTSSDDRPVRKRKRTKSQKMAAQGGPGISDKADTTTIVQTGNDASTTSDPAVTPTQAHLEATMWFNGPSTLAHWVARGRKALNELGIDVSHGVTG</sequence>
<comment type="subunit">
    <text evidence="1">Component of the TIM23 complex.</text>
</comment>
<feature type="compositionally biased region" description="Polar residues" evidence="2">
    <location>
        <begin position="74"/>
        <end position="86"/>
    </location>
</feature>
<feature type="region of interest" description="Disordered" evidence="2">
    <location>
        <begin position="439"/>
        <end position="488"/>
    </location>
</feature>
<dbReference type="AlphaFoldDB" id="A0A0D0CSY2"/>
<dbReference type="InParanoid" id="A0A0D0CSY2"/>
<keyword evidence="5" id="KW-1185">Reference proteome</keyword>
<keyword evidence="1" id="KW-0496">Mitochondrion</keyword>
<dbReference type="InterPro" id="IPR036412">
    <property type="entry name" value="HAD-like_sf"/>
</dbReference>